<dbReference type="InterPro" id="IPR016181">
    <property type="entry name" value="Acyl_CoA_acyltransferase"/>
</dbReference>
<reference evidence="2" key="1">
    <citation type="submission" date="2021-03" db="EMBL/GenBank/DDBJ databases">
        <title>Genome sequencing and assembly of Tianweitania sediminis.</title>
        <authorList>
            <person name="Chhetri G."/>
        </authorList>
    </citation>
    <scope>NUCLEOTIDE SEQUENCE</scope>
    <source>
        <strain evidence="2">Z8</strain>
    </source>
</reference>
<comment type="caution">
    <text evidence="2">The sequence shown here is derived from an EMBL/GenBank/DDBJ whole genome shotgun (WGS) entry which is preliminary data.</text>
</comment>
<dbReference type="PROSITE" id="PS51186">
    <property type="entry name" value="GNAT"/>
    <property type="match status" value="1"/>
</dbReference>
<name>A0A8J7R808_9HYPH</name>
<proteinExistence type="predicted"/>
<evidence type="ECO:0000313" key="2">
    <source>
        <dbReference type="EMBL" id="MBP0439872.1"/>
    </source>
</evidence>
<feature type="domain" description="N-acetyltransferase" evidence="1">
    <location>
        <begin position="18"/>
        <end position="172"/>
    </location>
</feature>
<accession>A0A8J7R808</accession>
<dbReference type="CDD" id="cd04301">
    <property type="entry name" value="NAT_SF"/>
    <property type="match status" value="1"/>
</dbReference>
<dbReference type="Gene3D" id="3.40.630.30">
    <property type="match status" value="1"/>
</dbReference>
<dbReference type="RefSeq" id="WP_209335892.1">
    <property type="nucleotide sequence ID" value="NZ_JAGIYY010000004.1"/>
</dbReference>
<dbReference type="AlphaFoldDB" id="A0A8J7R808"/>
<dbReference type="InterPro" id="IPR000182">
    <property type="entry name" value="GNAT_dom"/>
</dbReference>
<evidence type="ECO:0000259" key="1">
    <source>
        <dbReference type="PROSITE" id="PS51186"/>
    </source>
</evidence>
<organism evidence="2 3">
    <name type="scientific">Tianweitania sediminis</name>
    <dbReference type="NCBI Taxonomy" id="1502156"/>
    <lineage>
        <taxon>Bacteria</taxon>
        <taxon>Pseudomonadati</taxon>
        <taxon>Pseudomonadota</taxon>
        <taxon>Alphaproteobacteria</taxon>
        <taxon>Hyphomicrobiales</taxon>
        <taxon>Phyllobacteriaceae</taxon>
        <taxon>Tianweitania</taxon>
    </lineage>
</organism>
<dbReference type="SUPFAM" id="SSF55729">
    <property type="entry name" value="Acyl-CoA N-acyltransferases (Nat)"/>
    <property type="match status" value="1"/>
</dbReference>
<dbReference type="Proteomes" id="UP000666240">
    <property type="component" value="Unassembled WGS sequence"/>
</dbReference>
<dbReference type="Pfam" id="PF00583">
    <property type="entry name" value="Acetyltransf_1"/>
    <property type="match status" value="1"/>
</dbReference>
<gene>
    <name evidence="2" type="ORF">J5Y06_14530</name>
</gene>
<sequence length="179" mass="19871">MTSTSSNAVLTTRTNLVLSVRPAGPGDESLLADLYKHVSAEDLRFRFLGGMREVSHERIVAMTNVDHRTVENFLAFTKPDNILVASAMLSSSGGPERGEVAIAVRSDYRHKGIAWELLRHVAGQAKKMGFKSIESIESREHHEAIELEREQGFHAVPYPEDPRLVLIRKELDAVPRSAA</sequence>
<keyword evidence="3" id="KW-1185">Reference proteome</keyword>
<protein>
    <submittedName>
        <fullName evidence="2">GNAT family N-acetyltransferase</fullName>
    </submittedName>
</protein>
<dbReference type="GO" id="GO:0016747">
    <property type="term" value="F:acyltransferase activity, transferring groups other than amino-acyl groups"/>
    <property type="evidence" value="ECO:0007669"/>
    <property type="project" value="InterPro"/>
</dbReference>
<evidence type="ECO:0000313" key="3">
    <source>
        <dbReference type="Proteomes" id="UP000666240"/>
    </source>
</evidence>
<dbReference type="EMBL" id="JAGIYY010000004">
    <property type="protein sequence ID" value="MBP0439872.1"/>
    <property type="molecule type" value="Genomic_DNA"/>
</dbReference>